<dbReference type="EMBL" id="CM042055">
    <property type="protein sequence ID" value="KAI3702913.1"/>
    <property type="molecule type" value="Genomic_DNA"/>
</dbReference>
<reference evidence="2" key="1">
    <citation type="journal article" date="2022" name="Mol. Ecol. Resour.">
        <title>The genomes of chicory, endive, great burdock and yacon provide insights into Asteraceae palaeo-polyploidization history and plant inulin production.</title>
        <authorList>
            <person name="Fan W."/>
            <person name="Wang S."/>
            <person name="Wang H."/>
            <person name="Wang A."/>
            <person name="Jiang F."/>
            <person name="Liu H."/>
            <person name="Zhao H."/>
            <person name="Xu D."/>
            <person name="Zhang Y."/>
        </authorList>
    </citation>
    <scope>NUCLEOTIDE SEQUENCE [LARGE SCALE GENOMIC DNA]</scope>
    <source>
        <strain evidence="2">cv. Niubang</strain>
    </source>
</reference>
<protein>
    <submittedName>
        <fullName evidence="1">Uncharacterized protein</fullName>
    </submittedName>
</protein>
<sequence length="850" mass="95914">MKQFKSKVEFFMYIVHLQNKMTMNSLTKILLCYTALLSILTASTAINTIAVNQTIRDGDTIVSADETFKLGFFSPGRSVNRYVGIWYNKITEFTVVWVANREVPLANRSGVLTLDPSGTLVIRNTTAAIIWSSNSSRPATNPVARLLDSGNLVIGDSNPENFIWQSFDYPTDTQLPGMKIGKDLVTGIERRLRSWKSVDDPSIGGFSIEVDTEGYPQGIQWQGEAIQFRVGPWDGLKWSGMPALKENPIFTFEFVLNQSDIYYKYELRNSSVVSRMTLTADGNFNRMNWINRAQGWHFYSSTVADNCARYRLCGAYGSCNINNTPLCECIDGFEPRKQEEWSMADWSSGCRRRNPLNCHSGDGFRKYSNLKLPDSRGSWFNQTMNLQECKTVCLNNCSCTAYSNSDIRGGGRGCIIWFGELIDIREFDQDGNGDDLYIRMASSDIDVNVGTNHNVTSDDGNSGVTKRRLIIVIIPVLFAITTILVLWMYLTYKRKSSKEGHTGQEYENENHNEELELPWFNLSTFLEATNNFSVNSKLGEGGFGPVYKGRLITGQEIAVKRLSKNSGQGLEEFKNEIRLISKLQHRNLVRILGYCLEGDERMLAYEYLPNRSLDYLIFDKDRKSLLPWKNRCEIILGIAKGLSYLHHDSRLLIIHRDLKASNILLDSDLNPKISDFGIARIFGGDQGEGKTKHVIGTYGYMSPEYAIHGNFSVKSDVFSFGVLLLEILSGTKVTKYQNPDHHHSLLGHAWLLWYEGKALELADSILEDSLVESQMLKFIQVALLCTQKFPKDRPTMSSVVLMLCNDGVTLPPPKQPGFFLEGGFMETDMSSGEESYFSRNSVTITALEGR</sequence>
<comment type="caution">
    <text evidence="1">The sequence shown here is derived from an EMBL/GenBank/DDBJ whole genome shotgun (WGS) entry which is preliminary data.</text>
</comment>
<organism evidence="1 2">
    <name type="scientific">Arctium lappa</name>
    <name type="common">Greater burdock</name>
    <name type="synonym">Lappa major</name>
    <dbReference type="NCBI Taxonomy" id="4217"/>
    <lineage>
        <taxon>Eukaryota</taxon>
        <taxon>Viridiplantae</taxon>
        <taxon>Streptophyta</taxon>
        <taxon>Embryophyta</taxon>
        <taxon>Tracheophyta</taxon>
        <taxon>Spermatophyta</taxon>
        <taxon>Magnoliopsida</taxon>
        <taxon>eudicotyledons</taxon>
        <taxon>Gunneridae</taxon>
        <taxon>Pentapetalae</taxon>
        <taxon>asterids</taxon>
        <taxon>campanulids</taxon>
        <taxon>Asterales</taxon>
        <taxon>Asteraceae</taxon>
        <taxon>Carduoideae</taxon>
        <taxon>Cardueae</taxon>
        <taxon>Arctiinae</taxon>
        <taxon>Arctium</taxon>
    </lineage>
</organism>
<evidence type="ECO:0000313" key="2">
    <source>
        <dbReference type="Proteomes" id="UP001055879"/>
    </source>
</evidence>
<keyword evidence="2" id="KW-1185">Reference proteome</keyword>
<gene>
    <name evidence="1" type="ORF">L6452_28666</name>
</gene>
<accession>A0ACB8ZZ46</accession>
<evidence type="ECO:0000313" key="1">
    <source>
        <dbReference type="EMBL" id="KAI3702913.1"/>
    </source>
</evidence>
<dbReference type="Proteomes" id="UP001055879">
    <property type="component" value="Linkage Group LG09"/>
</dbReference>
<reference evidence="1 2" key="2">
    <citation type="journal article" date="2022" name="Mol. Ecol. Resour.">
        <title>The genomes of chicory, endive, great burdock and yacon provide insights into Asteraceae paleo-polyploidization history and plant inulin production.</title>
        <authorList>
            <person name="Fan W."/>
            <person name="Wang S."/>
            <person name="Wang H."/>
            <person name="Wang A."/>
            <person name="Jiang F."/>
            <person name="Liu H."/>
            <person name="Zhao H."/>
            <person name="Xu D."/>
            <person name="Zhang Y."/>
        </authorList>
    </citation>
    <scope>NUCLEOTIDE SEQUENCE [LARGE SCALE GENOMIC DNA]</scope>
    <source>
        <strain evidence="2">cv. Niubang</strain>
    </source>
</reference>
<proteinExistence type="predicted"/>
<name>A0ACB8ZZ46_ARCLA</name>